<evidence type="ECO:0008006" key="2">
    <source>
        <dbReference type="Google" id="ProtNLM"/>
    </source>
</evidence>
<dbReference type="EMBL" id="VSSQ01019080">
    <property type="protein sequence ID" value="MPM62854.1"/>
    <property type="molecule type" value="Genomic_DNA"/>
</dbReference>
<evidence type="ECO:0000313" key="1">
    <source>
        <dbReference type="EMBL" id="MPM62854.1"/>
    </source>
</evidence>
<proteinExistence type="predicted"/>
<dbReference type="AlphaFoldDB" id="A0A645BM41"/>
<reference evidence="1" key="1">
    <citation type="submission" date="2019-08" db="EMBL/GenBank/DDBJ databases">
        <authorList>
            <person name="Kucharzyk K."/>
            <person name="Murdoch R.W."/>
            <person name="Higgins S."/>
            <person name="Loffler F."/>
        </authorList>
    </citation>
    <scope>NUCLEOTIDE SEQUENCE</scope>
</reference>
<sequence>MEITLEYLRRYSVEGFYNSRNPQVQTLRYMTDEINKVIDTTRIKVVYPKNLFIDNKQIEIYLFDDKEHILKITYENKEVSIRLYFLKDITRLKNSVNYEKESRSLTIEFSNGEIFEFNSTSDTNSYHMHRFDDLILDILKLSLRYEMPNKKNELL</sequence>
<name>A0A645BM41_9ZZZZ</name>
<dbReference type="Pfam" id="PF13048">
    <property type="entry name" value="DUF3908"/>
    <property type="match status" value="1"/>
</dbReference>
<organism evidence="1">
    <name type="scientific">bioreactor metagenome</name>
    <dbReference type="NCBI Taxonomy" id="1076179"/>
    <lineage>
        <taxon>unclassified sequences</taxon>
        <taxon>metagenomes</taxon>
        <taxon>ecological metagenomes</taxon>
    </lineage>
</organism>
<gene>
    <name evidence="1" type="ORF">SDC9_109732</name>
</gene>
<protein>
    <recommendedName>
        <fullName evidence="2">DUF3908 domain-containing protein</fullName>
    </recommendedName>
</protein>
<dbReference type="InterPro" id="IPR025020">
    <property type="entry name" value="DUF3908"/>
</dbReference>
<accession>A0A645BM41</accession>
<comment type="caution">
    <text evidence="1">The sequence shown here is derived from an EMBL/GenBank/DDBJ whole genome shotgun (WGS) entry which is preliminary data.</text>
</comment>